<protein>
    <recommendedName>
        <fullName evidence="1">Squalene cyclase C-terminal domain-containing protein</fullName>
    </recommendedName>
</protein>
<organism evidence="2 3">
    <name type="scientific">Allokutzneria multivorans</name>
    <dbReference type="NCBI Taxonomy" id="1142134"/>
    <lineage>
        <taxon>Bacteria</taxon>
        <taxon>Bacillati</taxon>
        <taxon>Actinomycetota</taxon>
        <taxon>Actinomycetes</taxon>
        <taxon>Pseudonocardiales</taxon>
        <taxon>Pseudonocardiaceae</taxon>
        <taxon>Allokutzneria</taxon>
    </lineage>
</organism>
<dbReference type="EMBL" id="BAABAL010000007">
    <property type="protein sequence ID" value="GAA4003452.1"/>
    <property type="molecule type" value="Genomic_DNA"/>
</dbReference>
<dbReference type="Pfam" id="PF13243">
    <property type="entry name" value="SQHop_cyclase_C"/>
    <property type="match status" value="1"/>
</dbReference>
<reference evidence="3" key="1">
    <citation type="journal article" date="2019" name="Int. J. Syst. Evol. Microbiol.">
        <title>The Global Catalogue of Microorganisms (GCM) 10K type strain sequencing project: providing services to taxonomists for standard genome sequencing and annotation.</title>
        <authorList>
            <consortium name="The Broad Institute Genomics Platform"/>
            <consortium name="The Broad Institute Genome Sequencing Center for Infectious Disease"/>
            <person name="Wu L."/>
            <person name="Ma J."/>
        </authorList>
    </citation>
    <scope>NUCLEOTIDE SEQUENCE [LARGE SCALE GENOMIC DNA]</scope>
    <source>
        <strain evidence="3">JCM 17342</strain>
    </source>
</reference>
<evidence type="ECO:0000313" key="3">
    <source>
        <dbReference type="Proteomes" id="UP001501747"/>
    </source>
</evidence>
<dbReference type="Gene3D" id="1.50.10.20">
    <property type="match status" value="2"/>
</dbReference>
<sequence>MFNRAKATGAAAAALRWLKGRQLPDGSIVDDPGTLVFQEWDTVNALKAIGTWRHDAPFSDDGTTDAALDFLRAKAKPGGVLSWGVLDTTPDEYCTETSSEYVSALTMLDRTDEARSSAEFLCSQQLPEGPWEEVHSHIPKAFQTEPSVTGFALQALLGLDMDPPHLKEALDFLVAAQRPEGHFGINWYYYGTHYYLMRPAVAALAEFGHHAAVAAARDFTLSDQRSDGSWFHQVEGFGEYSSPEQHTALALGTLAHARTGTDHPAVRRGLAWLLERQRENGSWDGGSYPYPATSSYASFRATQHIFTTAQVLSTLKRFAELEAAT</sequence>
<name>A0ABP7RWZ4_9PSEU</name>
<dbReference type="SUPFAM" id="SSF48239">
    <property type="entry name" value="Terpenoid cyclases/Protein prenyltransferases"/>
    <property type="match status" value="1"/>
</dbReference>
<dbReference type="InterPro" id="IPR032696">
    <property type="entry name" value="SQ_cyclase_C"/>
</dbReference>
<comment type="caution">
    <text evidence="2">The sequence shown here is derived from an EMBL/GenBank/DDBJ whole genome shotgun (WGS) entry which is preliminary data.</text>
</comment>
<dbReference type="InterPro" id="IPR008930">
    <property type="entry name" value="Terpenoid_cyclase/PrenylTrfase"/>
</dbReference>
<gene>
    <name evidence="2" type="ORF">GCM10022247_25420</name>
</gene>
<evidence type="ECO:0000313" key="2">
    <source>
        <dbReference type="EMBL" id="GAA4003452.1"/>
    </source>
</evidence>
<feature type="domain" description="Squalene cyclase C-terminal" evidence="1">
    <location>
        <begin position="152"/>
        <end position="309"/>
    </location>
</feature>
<dbReference type="RefSeq" id="WP_344874142.1">
    <property type="nucleotide sequence ID" value="NZ_BAABAL010000007.1"/>
</dbReference>
<evidence type="ECO:0000259" key="1">
    <source>
        <dbReference type="Pfam" id="PF13243"/>
    </source>
</evidence>
<accession>A0ABP7RWZ4</accession>
<proteinExistence type="predicted"/>
<keyword evidence="3" id="KW-1185">Reference proteome</keyword>
<dbReference type="CDD" id="cd00688">
    <property type="entry name" value="ISOPREN_C2_like"/>
    <property type="match status" value="1"/>
</dbReference>
<dbReference type="Proteomes" id="UP001501747">
    <property type="component" value="Unassembled WGS sequence"/>
</dbReference>